<accession>A0AAD6S582</accession>
<feature type="region of interest" description="Disordered" evidence="1">
    <location>
        <begin position="1"/>
        <end position="90"/>
    </location>
</feature>
<gene>
    <name evidence="2" type="ORF">C8F04DRAFT_1274144</name>
</gene>
<reference evidence="2" key="1">
    <citation type="submission" date="2023-03" db="EMBL/GenBank/DDBJ databases">
        <title>Massive genome expansion in bonnet fungi (Mycena s.s.) driven by repeated elements and novel gene families across ecological guilds.</title>
        <authorList>
            <consortium name="Lawrence Berkeley National Laboratory"/>
            <person name="Harder C.B."/>
            <person name="Miyauchi S."/>
            <person name="Viragh M."/>
            <person name="Kuo A."/>
            <person name="Thoen E."/>
            <person name="Andreopoulos B."/>
            <person name="Lu D."/>
            <person name="Skrede I."/>
            <person name="Drula E."/>
            <person name="Henrissat B."/>
            <person name="Morin E."/>
            <person name="Kohler A."/>
            <person name="Barry K."/>
            <person name="LaButti K."/>
            <person name="Morin E."/>
            <person name="Salamov A."/>
            <person name="Lipzen A."/>
            <person name="Mereny Z."/>
            <person name="Hegedus B."/>
            <person name="Baldrian P."/>
            <person name="Stursova M."/>
            <person name="Weitz H."/>
            <person name="Taylor A."/>
            <person name="Grigoriev I.V."/>
            <person name="Nagy L.G."/>
            <person name="Martin F."/>
            <person name="Kauserud H."/>
        </authorList>
    </citation>
    <scope>NUCLEOTIDE SEQUENCE</scope>
    <source>
        <strain evidence="2">CBHHK200</strain>
    </source>
</reference>
<evidence type="ECO:0000313" key="2">
    <source>
        <dbReference type="EMBL" id="KAJ7021075.1"/>
    </source>
</evidence>
<feature type="compositionally biased region" description="Low complexity" evidence="1">
    <location>
        <begin position="47"/>
        <end position="60"/>
    </location>
</feature>
<proteinExistence type="predicted"/>
<name>A0AAD6S582_9AGAR</name>
<dbReference type="AlphaFoldDB" id="A0AAD6S582"/>
<comment type="caution">
    <text evidence="2">The sequence shown here is derived from an EMBL/GenBank/DDBJ whole genome shotgun (WGS) entry which is preliminary data.</text>
</comment>
<keyword evidence="3" id="KW-1185">Reference proteome</keyword>
<feature type="compositionally biased region" description="Acidic residues" evidence="1">
    <location>
        <begin position="68"/>
        <end position="77"/>
    </location>
</feature>
<dbReference type="EMBL" id="JARJCM010000242">
    <property type="protein sequence ID" value="KAJ7021075.1"/>
    <property type="molecule type" value="Genomic_DNA"/>
</dbReference>
<protein>
    <submittedName>
        <fullName evidence="2">Uncharacterized protein</fullName>
    </submittedName>
</protein>
<organism evidence="2 3">
    <name type="scientific">Mycena alexandri</name>
    <dbReference type="NCBI Taxonomy" id="1745969"/>
    <lineage>
        <taxon>Eukaryota</taxon>
        <taxon>Fungi</taxon>
        <taxon>Dikarya</taxon>
        <taxon>Basidiomycota</taxon>
        <taxon>Agaricomycotina</taxon>
        <taxon>Agaricomycetes</taxon>
        <taxon>Agaricomycetidae</taxon>
        <taxon>Agaricales</taxon>
        <taxon>Marasmiineae</taxon>
        <taxon>Mycenaceae</taxon>
        <taxon>Mycena</taxon>
    </lineage>
</organism>
<evidence type="ECO:0000313" key="3">
    <source>
        <dbReference type="Proteomes" id="UP001218188"/>
    </source>
</evidence>
<sequence>MTAVKQNAPSSPVGDAGEESAPPSPKSLDHDFDSAPPSPMHLDLGSDSDTASSADSDQSTNIGSPTEASDELSDDDYLPPRTKATSTQLSAPYALRLGDTALPVQQTLTVQRQGLTAATGMSPAQHQHSTLEIEPSPFPDTFTRGHLRAMNFTQMQREYELAAFVDLEDRVGAMYIGSPAQTLEWQRAVIQGGHDMLQAFECIQIDRAPSAPPPESIAAGIQCRGLRGGRPQNVQGPVVSMEHVAVALLRSSPTIQTIASFQNSALRQVAPRAWSGANQAIEAVLEHDLDLRLPFDIPNQRPHQPTAFSRVEYRFATKGFPSQERDSVEGGLCALTALGNYPPNEGELILWEDQTVLNFPCGSTFLLPKWMHYSFTDVEWPGRQMVLIQACDGLLGDYVSNDFYVPICGEVPTDEATLKQKADAATAKYCTRAEYDALVQVDSN</sequence>
<feature type="compositionally biased region" description="Polar residues" evidence="1">
    <location>
        <begin position="1"/>
        <end position="10"/>
    </location>
</feature>
<evidence type="ECO:0000256" key="1">
    <source>
        <dbReference type="SAM" id="MobiDB-lite"/>
    </source>
</evidence>
<dbReference type="Proteomes" id="UP001218188">
    <property type="component" value="Unassembled WGS sequence"/>
</dbReference>